<evidence type="ECO:0000313" key="2">
    <source>
        <dbReference type="EMBL" id="CAD6996171.1"/>
    </source>
</evidence>
<dbReference type="OrthoDB" id="7869159at2759"/>
<name>A0A811UBI0_CERCA</name>
<keyword evidence="3" id="KW-1185">Reference proteome</keyword>
<dbReference type="EMBL" id="CAJHJT010000001">
    <property type="protein sequence ID" value="CAD6996171.1"/>
    <property type="molecule type" value="Genomic_DNA"/>
</dbReference>
<gene>
    <name evidence="2" type="ORF">CCAP1982_LOCUS4863</name>
</gene>
<dbReference type="AlphaFoldDB" id="A0A811UBI0"/>
<evidence type="ECO:0000313" key="3">
    <source>
        <dbReference type="Proteomes" id="UP000606786"/>
    </source>
</evidence>
<reference evidence="2" key="1">
    <citation type="submission" date="2020-11" db="EMBL/GenBank/DDBJ databases">
        <authorList>
            <person name="Whitehead M."/>
        </authorList>
    </citation>
    <scope>NUCLEOTIDE SEQUENCE</scope>
    <source>
        <strain evidence="2">EGII</strain>
    </source>
</reference>
<sequence length="710" mass="78805">MRQIVSVESARRSLPISKTTTKATTTTRSLDGELLWQQEATEFIERFPQRRRPHGTLRQSVSAGALYKNGTAITTINKRASGGELLTTQQRHQRDLFSGDLGIPEVRTHVGSMVHTFETLAMQRKLADKERAKERALALQQQQQWERELLHERNSKYMPALTSATHTTTYTYDTPTHASCPSQHGTSNSKYHKLKRKSHESRQRLIQLSKQQLLAAFGNTIKQSKPANAVAKLESSFSAQTLPGVCGRQALLSDDGFLKRHSTMSLHCAETSEKPNKDDNFVEQYCQLDDDYRKNLFGTISSRMHAPLQQNGTRKGSVVSEQYAYHNAPYNSMHNSLEVEDIIVHNPPNLEHDEAHIVNAAFDEIFASYSGVDDDDEADKSSAAGIFSNATTYSTPGDEQMISLSELDDDVFRSVSTNHINNIGRPGSTPMKLPALGMSAQKKSAPPPPSKKSHLTFKTPAGESEASAPKRKRQIVPLAKQKQRSTTLNNLFDRLKATQTKVKRPFVKIPSDSLLKQDQLNIEQMTRALHKYSPQLDLYREIGEGAAADERIVCKIEAADGDFLRGSTLSQSFVRQLNTRQKKPAPAPPTGCIRSTNISGVNAVNGAPRPLQASQRAKSTNELLLDDLALQSRRYQRAASRKYAAPPTPKKQLQQQTQAMAVLTVLKGDDEATQRCEQNANNSRGHGVGADTTRSTRGLTKNFLRGSAEI</sequence>
<evidence type="ECO:0000256" key="1">
    <source>
        <dbReference type="SAM" id="MobiDB-lite"/>
    </source>
</evidence>
<proteinExistence type="predicted"/>
<feature type="region of interest" description="Disordered" evidence="1">
    <location>
        <begin position="418"/>
        <end position="482"/>
    </location>
</feature>
<accession>A0A811UBI0</accession>
<organism evidence="2 3">
    <name type="scientific">Ceratitis capitata</name>
    <name type="common">Mediterranean fruit fly</name>
    <name type="synonym">Tephritis capitata</name>
    <dbReference type="NCBI Taxonomy" id="7213"/>
    <lineage>
        <taxon>Eukaryota</taxon>
        <taxon>Metazoa</taxon>
        <taxon>Ecdysozoa</taxon>
        <taxon>Arthropoda</taxon>
        <taxon>Hexapoda</taxon>
        <taxon>Insecta</taxon>
        <taxon>Pterygota</taxon>
        <taxon>Neoptera</taxon>
        <taxon>Endopterygota</taxon>
        <taxon>Diptera</taxon>
        <taxon>Brachycera</taxon>
        <taxon>Muscomorpha</taxon>
        <taxon>Tephritoidea</taxon>
        <taxon>Tephritidae</taxon>
        <taxon>Ceratitis</taxon>
        <taxon>Ceratitis</taxon>
    </lineage>
</organism>
<protein>
    <submittedName>
        <fullName evidence="2">(Mediterranean fruit fly) hypothetical protein</fullName>
    </submittedName>
</protein>
<dbReference type="Proteomes" id="UP000606786">
    <property type="component" value="Unassembled WGS sequence"/>
</dbReference>
<comment type="caution">
    <text evidence="2">The sequence shown here is derived from an EMBL/GenBank/DDBJ whole genome shotgun (WGS) entry which is preliminary data.</text>
</comment>